<keyword evidence="8" id="KW-0963">Cytoplasm</keyword>
<dbReference type="Gene3D" id="3.40.220.10">
    <property type="entry name" value="Leucine Aminopeptidase, subunit E, domain 1"/>
    <property type="match status" value="1"/>
</dbReference>
<dbReference type="InterPro" id="IPR011356">
    <property type="entry name" value="Leucine_aapep/pepB"/>
</dbReference>
<comment type="catalytic activity">
    <reaction evidence="2 8">
        <text>Release of an N-terminal amino acid, preferentially leucine, but not glutamic or aspartic acids.</text>
        <dbReference type="EC" id="3.4.11.10"/>
    </reaction>
</comment>
<dbReference type="InterPro" id="IPR000819">
    <property type="entry name" value="Peptidase_M17_C"/>
</dbReference>
<comment type="catalytic activity">
    <reaction evidence="1 8">
        <text>Release of an N-terminal amino acid, Xaa-|-Yaa-, in which Xaa is preferably Leu, but may be other amino acids including Pro although not Arg or Lys, and Yaa may be Pro. Amino acid amides and methyl esters are also readily hydrolyzed, but rates on arylamides are exceedingly low.</text>
        <dbReference type="EC" id="3.4.11.1"/>
    </reaction>
</comment>
<accession>A0ABY8C6H5</accession>
<evidence type="ECO:0000256" key="5">
    <source>
        <dbReference type="ARBA" id="ARBA00022670"/>
    </source>
</evidence>
<evidence type="ECO:0000313" key="10">
    <source>
        <dbReference type="EMBL" id="WEG10438.1"/>
    </source>
</evidence>
<evidence type="ECO:0000256" key="7">
    <source>
        <dbReference type="ARBA" id="ARBA00049972"/>
    </source>
</evidence>
<reference evidence="10 11" key="1">
    <citation type="submission" date="2023-03" db="EMBL/GenBank/DDBJ databases">
        <title>Genome sequence of Microbacterium sp. KACC 23027.</title>
        <authorList>
            <person name="Kim S."/>
            <person name="Heo J."/>
            <person name="Kwon S.-W."/>
        </authorList>
    </citation>
    <scope>NUCLEOTIDE SEQUENCE [LARGE SCALE GENOMIC DNA]</scope>
    <source>
        <strain evidence="10 11">KACC 23027</strain>
    </source>
</reference>
<keyword evidence="4 8" id="KW-0031">Aminopeptidase</keyword>
<dbReference type="Pfam" id="PF00883">
    <property type="entry name" value="Peptidase_M17"/>
    <property type="match status" value="1"/>
</dbReference>
<keyword evidence="8" id="KW-0479">Metal-binding</keyword>
<evidence type="ECO:0000256" key="1">
    <source>
        <dbReference type="ARBA" id="ARBA00000135"/>
    </source>
</evidence>
<feature type="binding site" evidence="8">
    <location>
        <position position="269"/>
    </location>
    <ligand>
        <name>Mn(2+)</name>
        <dbReference type="ChEBI" id="CHEBI:29035"/>
        <label>2</label>
    </ligand>
</feature>
<feature type="active site" evidence="8">
    <location>
        <position position="258"/>
    </location>
</feature>
<evidence type="ECO:0000256" key="3">
    <source>
        <dbReference type="ARBA" id="ARBA00009528"/>
    </source>
</evidence>
<dbReference type="Proteomes" id="UP001214553">
    <property type="component" value="Chromosome"/>
</dbReference>
<dbReference type="HAMAP" id="MF_00181">
    <property type="entry name" value="Cytosol_peptidase_M17"/>
    <property type="match status" value="1"/>
</dbReference>
<evidence type="ECO:0000313" key="11">
    <source>
        <dbReference type="Proteomes" id="UP001214553"/>
    </source>
</evidence>
<sequence length="489" mass="49929">MPFPKLAARTTPPAESDVELLILALAPLDGPTPPDLSDRPGLAEALTSVGFAGSVGEVARVPSPGDTRLAVVGTGAAPTPAAVRDAVGAAIRTLTGFATAAVDVPGADADTQRAALEGAALGGYWFEDYKSGTDRRRPASAVTVYGDALTDDDVKRVDAAAAAVALVKDLATTPAQWLGPQDLVDRAVDATAELPVDVHVYDEAELAAGGFGGILGVGQGSVRPPRLVRLDYAPADARGHVALVGKGITFDTGGLSLKPPASMVGMKFDMTGAATVLAVVRAAAVLALPVRVTAWMCIADNMPSGAAIRPGDVLRISDGTSVEVLNTDAEGRLVLADGLAAASREHPDVIVDVATLTGAILVALGTRHTGVMGADDAVAAYLAACEQVDELAWHLPLPAHMEKELDSPIADLQNAKIGDRSGGSLFAGLFLQRFVGRVSGEEDAPRIPWVHLDIAGSGENGGSAFGFSDKGPTGATVRALLSFIEGVRA</sequence>
<dbReference type="InterPro" id="IPR008283">
    <property type="entry name" value="Peptidase_M17_N"/>
</dbReference>
<dbReference type="EMBL" id="CP119108">
    <property type="protein sequence ID" value="WEG10438.1"/>
    <property type="molecule type" value="Genomic_DNA"/>
</dbReference>
<feature type="active site" evidence="8">
    <location>
        <position position="332"/>
    </location>
</feature>
<dbReference type="InterPro" id="IPR043472">
    <property type="entry name" value="Macro_dom-like"/>
</dbReference>
<feature type="binding site" evidence="8">
    <location>
        <position position="328"/>
    </location>
    <ligand>
        <name>Mn(2+)</name>
        <dbReference type="ChEBI" id="CHEBI:29035"/>
        <label>1</label>
    </ligand>
</feature>
<comment type="subcellular location">
    <subcellularLocation>
        <location evidence="8">Cytoplasm</location>
    </subcellularLocation>
</comment>
<dbReference type="Gene3D" id="3.40.630.10">
    <property type="entry name" value="Zn peptidases"/>
    <property type="match status" value="1"/>
</dbReference>
<feature type="binding site" evidence="8">
    <location>
        <position position="251"/>
    </location>
    <ligand>
        <name>Mn(2+)</name>
        <dbReference type="ChEBI" id="CHEBI:29035"/>
        <label>1</label>
    </ligand>
</feature>
<feature type="binding site" evidence="8">
    <location>
        <position position="251"/>
    </location>
    <ligand>
        <name>Mn(2+)</name>
        <dbReference type="ChEBI" id="CHEBI:29035"/>
        <label>2</label>
    </ligand>
</feature>
<dbReference type="NCBIfam" id="NF002073">
    <property type="entry name" value="PRK00913.1-2"/>
    <property type="match status" value="1"/>
</dbReference>
<keyword evidence="6 8" id="KW-0378">Hydrolase</keyword>
<feature type="binding site" evidence="8">
    <location>
        <position position="330"/>
    </location>
    <ligand>
        <name>Mn(2+)</name>
        <dbReference type="ChEBI" id="CHEBI:29035"/>
        <label>1</label>
    </ligand>
</feature>
<evidence type="ECO:0000256" key="4">
    <source>
        <dbReference type="ARBA" id="ARBA00022438"/>
    </source>
</evidence>
<comment type="similarity">
    <text evidence="3 8">Belongs to the peptidase M17 family.</text>
</comment>
<name>A0ABY8C6H5_9MICO</name>
<dbReference type="EC" id="3.4.11.1" evidence="8"/>
<dbReference type="EC" id="3.4.11.10" evidence="8"/>
<keyword evidence="5 8" id="KW-0645">Protease</keyword>
<dbReference type="PROSITE" id="PS00631">
    <property type="entry name" value="CYTOSOL_AP"/>
    <property type="match status" value="1"/>
</dbReference>
<dbReference type="PANTHER" id="PTHR11963">
    <property type="entry name" value="LEUCINE AMINOPEPTIDASE-RELATED"/>
    <property type="match status" value="1"/>
</dbReference>
<comment type="cofactor">
    <cofactor evidence="8">
        <name>Mn(2+)</name>
        <dbReference type="ChEBI" id="CHEBI:29035"/>
    </cofactor>
    <text evidence="8">Binds 2 manganese ions per subunit.</text>
</comment>
<feature type="binding site" evidence="8">
    <location>
        <position position="330"/>
    </location>
    <ligand>
        <name>Mn(2+)</name>
        <dbReference type="ChEBI" id="CHEBI:29035"/>
        <label>2</label>
    </ligand>
</feature>
<dbReference type="SUPFAM" id="SSF53187">
    <property type="entry name" value="Zn-dependent exopeptidases"/>
    <property type="match status" value="1"/>
</dbReference>
<dbReference type="PANTHER" id="PTHR11963:SF23">
    <property type="entry name" value="CYTOSOL AMINOPEPTIDASE"/>
    <property type="match status" value="1"/>
</dbReference>
<dbReference type="RefSeq" id="WP_275279801.1">
    <property type="nucleotide sequence ID" value="NZ_CP119108.1"/>
</dbReference>
<dbReference type="CDD" id="cd00433">
    <property type="entry name" value="Peptidase_M17"/>
    <property type="match status" value="1"/>
</dbReference>
<dbReference type="GO" id="GO:0004177">
    <property type="term" value="F:aminopeptidase activity"/>
    <property type="evidence" value="ECO:0007669"/>
    <property type="project" value="UniProtKB-KW"/>
</dbReference>
<evidence type="ECO:0000256" key="2">
    <source>
        <dbReference type="ARBA" id="ARBA00000967"/>
    </source>
</evidence>
<keyword evidence="8" id="KW-0464">Manganese</keyword>
<dbReference type="InterPro" id="IPR023042">
    <property type="entry name" value="Peptidase_M17_leu_NH2_pept"/>
</dbReference>
<comment type="function">
    <text evidence="7 8">Presumably involved in the processing and regular turnover of intracellular proteins. Catalyzes the removal of unsubstituted N-terminal amino acids from various peptides.</text>
</comment>
<proteinExistence type="inferred from homology"/>
<dbReference type="PRINTS" id="PR00481">
    <property type="entry name" value="LAMNOPPTDASE"/>
</dbReference>
<dbReference type="SUPFAM" id="SSF52949">
    <property type="entry name" value="Macro domain-like"/>
    <property type="match status" value="1"/>
</dbReference>
<organism evidence="10 11">
    <name type="scientific">Microbacterium horticulturae</name>
    <dbReference type="NCBI Taxonomy" id="3028316"/>
    <lineage>
        <taxon>Bacteria</taxon>
        <taxon>Bacillati</taxon>
        <taxon>Actinomycetota</taxon>
        <taxon>Actinomycetes</taxon>
        <taxon>Micrococcales</taxon>
        <taxon>Microbacteriaceae</taxon>
        <taxon>Microbacterium</taxon>
    </lineage>
</organism>
<feature type="binding site" evidence="8">
    <location>
        <position position="246"/>
    </location>
    <ligand>
        <name>Mn(2+)</name>
        <dbReference type="ChEBI" id="CHEBI:29035"/>
        <label>2</label>
    </ligand>
</feature>
<dbReference type="Pfam" id="PF02789">
    <property type="entry name" value="Peptidase_M17_N"/>
    <property type="match status" value="1"/>
</dbReference>
<keyword evidence="11" id="KW-1185">Reference proteome</keyword>
<evidence type="ECO:0000259" key="9">
    <source>
        <dbReference type="PROSITE" id="PS00631"/>
    </source>
</evidence>
<evidence type="ECO:0000256" key="6">
    <source>
        <dbReference type="ARBA" id="ARBA00022801"/>
    </source>
</evidence>
<gene>
    <name evidence="8" type="primary">pepA</name>
    <name evidence="10" type="ORF">PU630_07820</name>
</gene>
<evidence type="ECO:0000256" key="8">
    <source>
        <dbReference type="HAMAP-Rule" id="MF_00181"/>
    </source>
</evidence>
<feature type="domain" description="Cytosol aminopeptidase" evidence="9">
    <location>
        <begin position="326"/>
        <end position="333"/>
    </location>
</feature>
<protein>
    <recommendedName>
        <fullName evidence="8">Probable cytosol aminopeptidase</fullName>
        <ecNumber evidence="8">3.4.11.1</ecNumber>
    </recommendedName>
    <alternativeName>
        <fullName evidence="8">Leucine aminopeptidase</fullName>
        <shortName evidence="8">LAP</shortName>
        <ecNumber evidence="8">3.4.11.10</ecNumber>
    </alternativeName>
    <alternativeName>
        <fullName evidence="8">Leucyl aminopeptidase</fullName>
    </alternativeName>
</protein>